<feature type="transmembrane region" description="Helical" evidence="7">
    <location>
        <begin position="28"/>
        <end position="48"/>
    </location>
</feature>
<dbReference type="InterPro" id="IPR020846">
    <property type="entry name" value="MFS_dom"/>
</dbReference>
<evidence type="ECO:0000256" key="6">
    <source>
        <dbReference type="SAM" id="MobiDB-lite"/>
    </source>
</evidence>
<feature type="region of interest" description="Disordered" evidence="6">
    <location>
        <begin position="195"/>
        <end position="214"/>
    </location>
</feature>
<dbReference type="InterPro" id="IPR036259">
    <property type="entry name" value="MFS_trans_sf"/>
</dbReference>
<feature type="transmembrane region" description="Helical" evidence="7">
    <location>
        <begin position="55"/>
        <end position="79"/>
    </location>
</feature>
<reference evidence="9 10" key="1">
    <citation type="submission" date="2024-02" db="EMBL/GenBank/DDBJ databases">
        <title>A draft genome for the cacao thread blight pathogen Marasmius crinis-equi.</title>
        <authorList>
            <person name="Cohen S.P."/>
            <person name="Baruah I.K."/>
            <person name="Amoako-Attah I."/>
            <person name="Bukari Y."/>
            <person name="Meinhardt L.W."/>
            <person name="Bailey B.A."/>
        </authorList>
    </citation>
    <scope>NUCLEOTIDE SEQUENCE [LARGE SCALE GENOMIC DNA]</scope>
    <source>
        <strain evidence="9 10">GH-76</strain>
    </source>
</reference>
<evidence type="ECO:0000256" key="5">
    <source>
        <dbReference type="ARBA" id="ARBA00023136"/>
    </source>
</evidence>
<feature type="transmembrane region" description="Helical" evidence="7">
    <location>
        <begin position="125"/>
        <end position="143"/>
    </location>
</feature>
<dbReference type="Gene3D" id="1.20.1250.20">
    <property type="entry name" value="MFS general substrate transporter like domains"/>
    <property type="match status" value="1"/>
</dbReference>
<accession>A0ABR3FTZ0</accession>
<dbReference type="PROSITE" id="PS00216">
    <property type="entry name" value="SUGAR_TRANSPORT_1"/>
    <property type="match status" value="1"/>
</dbReference>
<dbReference type="InterPro" id="IPR050360">
    <property type="entry name" value="MFS_Sugar_Transporters"/>
</dbReference>
<feature type="domain" description="Major facilitator superfamily (MFS) profile" evidence="8">
    <location>
        <begin position="1"/>
        <end position="178"/>
    </location>
</feature>
<evidence type="ECO:0000256" key="2">
    <source>
        <dbReference type="ARBA" id="ARBA00010992"/>
    </source>
</evidence>
<dbReference type="EMBL" id="JBAHYK010000077">
    <property type="protein sequence ID" value="KAL0578961.1"/>
    <property type="molecule type" value="Genomic_DNA"/>
</dbReference>
<dbReference type="Proteomes" id="UP001465976">
    <property type="component" value="Unassembled WGS sequence"/>
</dbReference>
<evidence type="ECO:0000256" key="4">
    <source>
        <dbReference type="ARBA" id="ARBA00022989"/>
    </source>
</evidence>
<comment type="similarity">
    <text evidence="2">Belongs to the major facilitator superfamily. Sugar transporter (TC 2.A.1.1) family.</text>
</comment>
<dbReference type="SUPFAM" id="SSF103473">
    <property type="entry name" value="MFS general substrate transporter"/>
    <property type="match status" value="1"/>
</dbReference>
<comment type="subcellular location">
    <subcellularLocation>
        <location evidence="1">Membrane</location>
        <topology evidence="1">Multi-pass membrane protein</topology>
    </subcellularLocation>
</comment>
<proteinExistence type="inferred from homology"/>
<evidence type="ECO:0000256" key="3">
    <source>
        <dbReference type="ARBA" id="ARBA00022692"/>
    </source>
</evidence>
<dbReference type="InterPro" id="IPR005829">
    <property type="entry name" value="Sugar_transporter_CS"/>
</dbReference>
<dbReference type="PANTHER" id="PTHR48022:SF52">
    <property type="entry name" value="SUGAR TRANSPORTER, PUTATIVE-RELATED"/>
    <property type="match status" value="1"/>
</dbReference>
<keyword evidence="3 7" id="KW-0812">Transmembrane</keyword>
<feature type="compositionally biased region" description="Basic and acidic residues" evidence="6">
    <location>
        <begin position="195"/>
        <end position="206"/>
    </location>
</feature>
<evidence type="ECO:0000256" key="1">
    <source>
        <dbReference type="ARBA" id="ARBA00004141"/>
    </source>
</evidence>
<dbReference type="PANTHER" id="PTHR48022">
    <property type="entry name" value="PLASTIDIC GLUCOSE TRANSPORTER 4"/>
    <property type="match status" value="1"/>
</dbReference>
<keyword evidence="4 7" id="KW-1133">Transmembrane helix</keyword>
<evidence type="ECO:0000259" key="8">
    <source>
        <dbReference type="PROSITE" id="PS50850"/>
    </source>
</evidence>
<dbReference type="InterPro" id="IPR005828">
    <property type="entry name" value="MFS_sugar_transport-like"/>
</dbReference>
<comment type="caution">
    <text evidence="9">The sequence shown here is derived from an EMBL/GenBank/DDBJ whole genome shotgun (WGS) entry which is preliminary data.</text>
</comment>
<sequence>MEAFKTPRKLTVPYRTHVRDLISRLPDAINGGLAIFNWFACIAGSLFVDKLGRRPLWLLSTGSMLVAYAIITALAAAFTHTPDKAIGAAFIAVLFLYYGSYSIAWTPLPYLYSAEILPFSIRAKAMAYFCLITNTVLTISVYVNPIILEAIGWKFYGFFVACLAVYLLLVWLLFVETRGRTIEQVSALFEDTRRSASHSEDKRSETEISGAQPN</sequence>
<name>A0ABR3FTZ0_9AGAR</name>
<keyword evidence="10" id="KW-1185">Reference proteome</keyword>
<organism evidence="9 10">
    <name type="scientific">Marasmius crinis-equi</name>
    <dbReference type="NCBI Taxonomy" id="585013"/>
    <lineage>
        <taxon>Eukaryota</taxon>
        <taxon>Fungi</taxon>
        <taxon>Dikarya</taxon>
        <taxon>Basidiomycota</taxon>
        <taxon>Agaricomycotina</taxon>
        <taxon>Agaricomycetes</taxon>
        <taxon>Agaricomycetidae</taxon>
        <taxon>Agaricales</taxon>
        <taxon>Marasmiineae</taxon>
        <taxon>Marasmiaceae</taxon>
        <taxon>Marasmius</taxon>
    </lineage>
</organism>
<evidence type="ECO:0000313" key="9">
    <source>
        <dbReference type="EMBL" id="KAL0578961.1"/>
    </source>
</evidence>
<feature type="transmembrane region" description="Helical" evidence="7">
    <location>
        <begin position="155"/>
        <end position="174"/>
    </location>
</feature>
<dbReference type="Pfam" id="PF00083">
    <property type="entry name" value="Sugar_tr"/>
    <property type="match status" value="1"/>
</dbReference>
<dbReference type="PROSITE" id="PS50850">
    <property type="entry name" value="MFS"/>
    <property type="match status" value="1"/>
</dbReference>
<protein>
    <recommendedName>
        <fullName evidence="8">Major facilitator superfamily (MFS) profile domain-containing protein</fullName>
    </recommendedName>
</protein>
<keyword evidence="5 7" id="KW-0472">Membrane</keyword>
<gene>
    <name evidence="9" type="ORF">V5O48_003053</name>
</gene>
<feature type="transmembrane region" description="Helical" evidence="7">
    <location>
        <begin position="85"/>
        <end position="104"/>
    </location>
</feature>
<evidence type="ECO:0000256" key="7">
    <source>
        <dbReference type="SAM" id="Phobius"/>
    </source>
</evidence>
<evidence type="ECO:0000313" key="10">
    <source>
        <dbReference type="Proteomes" id="UP001465976"/>
    </source>
</evidence>